<evidence type="ECO:0000313" key="4">
    <source>
        <dbReference type="Proteomes" id="UP000317318"/>
    </source>
</evidence>
<evidence type="ECO:0000259" key="2">
    <source>
        <dbReference type="Pfam" id="PF13439"/>
    </source>
</evidence>
<dbReference type="InterPro" id="IPR001296">
    <property type="entry name" value="Glyco_trans_1"/>
</dbReference>
<dbReference type="PANTHER" id="PTHR45947:SF13">
    <property type="entry name" value="TRANSFERASE"/>
    <property type="match status" value="1"/>
</dbReference>
<sequence length="401" mass="44089">MKLLMVHNYYQQPGGEDRVFEEECRLMEAHGHTVIPYIRHNDEIKKRSRIAVASDTVWNRGASREIFDLVRRNSVDVMHCANTFPLISPSIYSAARSAGAAVVQTLHNYRLICPAAQLVRDGQSCSKCVGKTFAWPAIRHACYRGSKAATAVTALSNAVRRMPSNQNDVDQYIALSEAARTELIAGGLPKTRIVVKPNFVDPDPGIRPGKGNYFVFVGRLSPEKGVETLLSTWRDLSSGFQLKIVGDGPLASLVQASADERSHIKWLGRRSPDEVFDIVGNARASIVPSTWKEPFGRTVIESFATGTPVIGSDLGALPEIITPEHNGLIVKAGDTDALRHAVQKIDAAGDFAAMRRNSRDTFENLYTAEANYPQLIDVYERAVAVRHRNSHAAAELQDSSL</sequence>
<dbReference type="PANTHER" id="PTHR45947">
    <property type="entry name" value="SULFOQUINOVOSYL TRANSFERASE SQD2"/>
    <property type="match status" value="1"/>
</dbReference>
<dbReference type="CDD" id="cd03801">
    <property type="entry name" value="GT4_PimA-like"/>
    <property type="match status" value="1"/>
</dbReference>
<dbReference type="InterPro" id="IPR028098">
    <property type="entry name" value="Glyco_trans_4-like_N"/>
</dbReference>
<dbReference type="RefSeq" id="WP_145362158.1">
    <property type="nucleotide sequence ID" value="NZ_CP036268.1"/>
</dbReference>
<name>A0A517QWF3_9PLAN</name>
<dbReference type="KEGG" id="svp:Pan189_02510"/>
<dbReference type="Proteomes" id="UP000317318">
    <property type="component" value="Chromosome"/>
</dbReference>
<dbReference type="AlphaFoldDB" id="A0A517QWF3"/>
<evidence type="ECO:0000313" key="3">
    <source>
        <dbReference type="EMBL" id="QDT35898.1"/>
    </source>
</evidence>
<keyword evidence="3" id="KW-0808">Transferase</keyword>
<dbReference type="OrthoDB" id="9787617at2"/>
<keyword evidence="3" id="KW-0328">Glycosyltransferase</keyword>
<feature type="domain" description="Glycosyl transferase family 1" evidence="1">
    <location>
        <begin position="207"/>
        <end position="345"/>
    </location>
</feature>
<reference evidence="3 4" key="1">
    <citation type="submission" date="2019-02" db="EMBL/GenBank/DDBJ databases">
        <title>Deep-cultivation of Planctomycetes and their phenomic and genomic characterization uncovers novel biology.</title>
        <authorList>
            <person name="Wiegand S."/>
            <person name="Jogler M."/>
            <person name="Boedeker C."/>
            <person name="Pinto D."/>
            <person name="Vollmers J."/>
            <person name="Rivas-Marin E."/>
            <person name="Kohn T."/>
            <person name="Peeters S.H."/>
            <person name="Heuer A."/>
            <person name="Rast P."/>
            <person name="Oberbeckmann S."/>
            <person name="Bunk B."/>
            <person name="Jeske O."/>
            <person name="Meyerdierks A."/>
            <person name="Storesund J.E."/>
            <person name="Kallscheuer N."/>
            <person name="Luecker S."/>
            <person name="Lage O.M."/>
            <person name="Pohl T."/>
            <person name="Merkel B.J."/>
            <person name="Hornburger P."/>
            <person name="Mueller R.-W."/>
            <person name="Bruemmer F."/>
            <person name="Labrenz M."/>
            <person name="Spormann A.M."/>
            <person name="Op den Camp H."/>
            <person name="Overmann J."/>
            <person name="Amann R."/>
            <person name="Jetten M.S.M."/>
            <person name="Mascher T."/>
            <person name="Medema M.H."/>
            <person name="Devos D.P."/>
            <person name="Kaster A.-K."/>
            <person name="Ovreas L."/>
            <person name="Rohde M."/>
            <person name="Galperin M.Y."/>
            <person name="Jogler C."/>
        </authorList>
    </citation>
    <scope>NUCLEOTIDE SEQUENCE [LARGE SCALE GENOMIC DNA]</scope>
    <source>
        <strain evidence="3 4">Pan189</strain>
    </source>
</reference>
<accession>A0A517QWF3</accession>
<dbReference type="Pfam" id="PF00534">
    <property type="entry name" value="Glycos_transf_1"/>
    <property type="match status" value="1"/>
</dbReference>
<proteinExistence type="predicted"/>
<dbReference type="EC" id="2.4.1.11" evidence="3"/>
<dbReference type="InterPro" id="IPR050194">
    <property type="entry name" value="Glycosyltransferase_grp1"/>
</dbReference>
<dbReference type="EMBL" id="CP036268">
    <property type="protein sequence ID" value="QDT35898.1"/>
    <property type="molecule type" value="Genomic_DNA"/>
</dbReference>
<organism evidence="3 4">
    <name type="scientific">Stratiformator vulcanicus</name>
    <dbReference type="NCBI Taxonomy" id="2527980"/>
    <lineage>
        <taxon>Bacteria</taxon>
        <taxon>Pseudomonadati</taxon>
        <taxon>Planctomycetota</taxon>
        <taxon>Planctomycetia</taxon>
        <taxon>Planctomycetales</taxon>
        <taxon>Planctomycetaceae</taxon>
        <taxon>Stratiformator</taxon>
    </lineage>
</organism>
<protein>
    <submittedName>
        <fullName evidence="3">Glycogen synthase</fullName>
        <ecNumber evidence="3">2.4.1.11</ecNumber>
    </submittedName>
</protein>
<keyword evidence="4" id="KW-1185">Reference proteome</keyword>
<feature type="domain" description="Glycosyltransferase subfamily 4-like N-terminal" evidence="2">
    <location>
        <begin position="14"/>
        <end position="203"/>
    </location>
</feature>
<evidence type="ECO:0000259" key="1">
    <source>
        <dbReference type="Pfam" id="PF00534"/>
    </source>
</evidence>
<gene>
    <name evidence="3" type="ORF">Pan189_02510</name>
</gene>
<dbReference type="Pfam" id="PF13439">
    <property type="entry name" value="Glyco_transf_4"/>
    <property type="match status" value="1"/>
</dbReference>
<dbReference type="Gene3D" id="3.40.50.2000">
    <property type="entry name" value="Glycogen Phosphorylase B"/>
    <property type="match status" value="2"/>
</dbReference>
<dbReference type="SUPFAM" id="SSF53756">
    <property type="entry name" value="UDP-Glycosyltransferase/glycogen phosphorylase"/>
    <property type="match status" value="1"/>
</dbReference>
<dbReference type="GO" id="GO:0004373">
    <property type="term" value="F:alpha-1,4-glucan glucosyltransferase (UDP-glucose donor) activity"/>
    <property type="evidence" value="ECO:0007669"/>
    <property type="project" value="UniProtKB-EC"/>
</dbReference>